<proteinExistence type="predicted"/>
<dbReference type="InterPro" id="IPR027381">
    <property type="entry name" value="LytR/CpsA/Psr_C"/>
</dbReference>
<keyword evidence="2" id="KW-0812">Transmembrane</keyword>
<feature type="region of interest" description="Disordered" evidence="1">
    <location>
        <begin position="65"/>
        <end position="110"/>
    </location>
</feature>
<feature type="transmembrane region" description="Helical" evidence="2">
    <location>
        <begin position="35"/>
        <end position="56"/>
    </location>
</feature>
<dbReference type="Pfam" id="PF13399">
    <property type="entry name" value="LytR_C"/>
    <property type="match status" value="1"/>
</dbReference>
<dbReference type="Proteomes" id="UP001304769">
    <property type="component" value="Unassembled WGS sequence"/>
</dbReference>
<name>A0ABU5T3E8_9MICC</name>
<comment type="caution">
    <text evidence="4">The sequence shown here is derived from an EMBL/GenBank/DDBJ whole genome shotgun (WGS) entry which is preliminary data.</text>
</comment>
<evidence type="ECO:0000256" key="1">
    <source>
        <dbReference type="SAM" id="MobiDB-lite"/>
    </source>
</evidence>
<evidence type="ECO:0000256" key="2">
    <source>
        <dbReference type="SAM" id="Phobius"/>
    </source>
</evidence>
<feature type="domain" description="LytR/CpsA/Psr regulator C-terminal" evidence="3">
    <location>
        <begin position="110"/>
        <end position="195"/>
    </location>
</feature>
<keyword evidence="5" id="KW-1185">Reference proteome</keyword>
<dbReference type="Gene3D" id="3.30.70.2390">
    <property type="match status" value="1"/>
</dbReference>
<keyword evidence="2" id="KW-1133">Transmembrane helix</keyword>
<organism evidence="4 5">
    <name type="scientific">Sinomonas terricola</name>
    <dbReference type="NCBI Taxonomy" id="3110330"/>
    <lineage>
        <taxon>Bacteria</taxon>
        <taxon>Bacillati</taxon>
        <taxon>Actinomycetota</taxon>
        <taxon>Actinomycetes</taxon>
        <taxon>Micrococcales</taxon>
        <taxon>Micrococcaceae</taxon>
        <taxon>Sinomonas</taxon>
    </lineage>
</organism>
<dbReference type="RefSeq" id="WP_323277970.1">
    <property type="nucleotide sequence ID" value="NZ_JAYGGQ010000002.1"/>
</dbReference>
<gene>
    <name evidence="4" type="ORF">SPF06_05565</name>
</gene>
<feature type="region of interest" description="Disordered" evidence="1">
    <location>
        <begin position="1"/>
        <end position="29"/>
    </location>
</feature>
<protein>
    <submittedName>
        <fullName evidence="4">LytR C-terminal domain-containing protein</fullName>
    </submittedName>
</protein>
<sequence>MSNFPRDEFDDVTETPRRQGVHRAKDSVQPPRRGVAWVIVAAAIAVVVVAAVLFIVPKYLSSTAASPAPGSQTSSSASAPSASGSPSATPSASTTPTPTPTPTPTADHTLQVGVYNATTTSGLGNRVATAARNAGWTVAAIGNWGGSQVASSVVFYRDASQKASAQALAADLGIANVQQAQQLGYPLAAVLGPGYAG</sequence>
<dbReference type="EMBL" id="JAYGGQ010000002">
    <property type="protein sequence ID" value="MEA5454187.1"/>
    <property type="molecule type" value="Genomic_DNA"/>
</dbReference>
<reference evidence="4 5" key="1">
    <citation type="submission" date="2023-12" db="EMBL/GenBank/DDBJ databases">
        <title>Sinomonas terricola sp. nov, isolated from litchi orchard soil in Guangdong, PR China.</title>
        <authorList>
            <person name="Jiaxin W."/>
            <person name="Yang Z."/>
            <person name="Honghui Z."/>
        </authorList>
    </citation>
    <scope>NUCLEOTIDE SEQUENCE [LARGE SCALE GENOMIC DNA]</scope>
    <source>
        <strain evidence="4 5">JGH33</strain>
    </source>
</reference>
<evidence type="ECO:0000313" key="5">
    <source>
        <dbReference type="Proteomes" id="UP001304769"/>
    </source>
</evidence>
<accession>A0ABU5T3E8</accession>
<evidence type="ECO:0000259" key="3">
    <source>
        <dbReference type="Pfam" id="PF13399"/>
    </source>
</evidence>
<keyword evidence="2" id="KW-0472">Membrane</keyword>
<evidence type="ECO:0000313" key="4">
    <source>
        <dbReference type="EMBL" id="MEA5454187.1"/>
    </source>
</evidence>
<feature type="compositionally biased region" description="Low complexity" evidence="1">
    <location>
        <begin position="65"/>
        <end position="96"/>
    </location>
</feature>